<dbReference type="InterPro" id="IPR011020">
    <property type="entry name" value="HTTM-like"/>
</dbReference>
<dbReference type="GO" id="GO:0012505">
    <property type="term" value="C:endomembrane system"/>
    <property type="evidence" value="ECO:0007669"/>
    <property type="project" value="UniProtKB-SubCell"/>
</dbReference>
<dbReference type="InterPro" id="IPR052964">
    <property type="entry name" value="Sporulation_signal_mat"/>
</dbReference>
<feature type="transmembrane region" description="Helical" evidence="5">
    <location>
        <begin position="28"/>
        <end position="50"/>
    </location>
</feature>
<dbReference type="Pfam" id="PF05090">
    <property type="entry name" value="HTTM"/>
    <property type="match status" value="1"/>
</dbReference>
<sequence>MTDLGDLQRSRIPAFEGWRTFWFTPQPAYTLGLVRMAFGALAVAWTLALLPDLYDLFGRDGVAPQPSHWAYQWGVFEFWTSDQALLIGWVVLLVAAIMLTVGWHSRLAAIVVFVLIQSFMQRDRWVFNGGDALISVEAMFLALSSCGAALSLDQRRRTGSFWSAQTRAPWVIRLLQVQLSVIYLVNVQAKLAGEAWLDGSAASYAWRAWPLFSAPELLTNSAFLSNVATWGTIAIELAIAVLVWNARFRVWVLLAGVVLHLSIMVTLSVGFHSLAMFILYLAFVPWIRVQELPDQVRRILKRPRQSTVGRVQDSESAS</sequence>
<name>G8RPY8_MYCRN</name>
<keyword evidence="3 5" id="KW-1133">Transmembrane helix</keyword>
<keyword evidence="8" id="KW-1185">Reference proteome</keyword>
<evidence type="ECO:0000256" key="4">
    <source>
        <dbReference type="ARBA" id="ARBA00023136"/>
    </source>
</evidence>
<feature type="transmembrane region" description="Helical" evidence="5">
    <location>
        <begin position="87"/>
        <end position="120"/>
    </location>
</feature>
<dbReference type="SMART" id="SM00752">
    <property type="entry name" value="HTTM"/>
    <property type="match status" value="1"/>
</dbReference>
<dbReference type="HOGENOM" id="CLU_045120_0_1_11"/>
<evidence type="ECO:0000256" key="1">
    <source>
        <dbReference type="ARBA" id="ARBA00004127"/>
    </source>
</evidence>
<evidence type="ECO:0000256" key="2">
    <source>
        <dbReference type="ARBA" id="ARBA00022692"/>
    </source>
</evidence>
<dbReference type="InterPro" id="IPR053934">
    <property type="entry name" value="HTTM_dom"/>
</dbReference>
<keyword evidence="4 5" id="KW-0472">Membrane</keyword>
<evidence type="ECO:0000313" key="7">
    <source>
        <dbReference type="EMBL" id="AEV73872.1"/>
    </source>
</evidence>
<gene>
    <name evidence="7" type="ordered locus">MycrhN_3348</name>
</gene>
<evidence type="ECO:0000256" key="5">
    <source>
        <dbReference type="SAM" id="Phobius"/>
    </source>
</evidence>
<organism evidence="7 8">
    <name type="scientific">Mycolicibacterium rhodesiae (strain NBB3)</name>
    <name type="common">Mycobacterium rhodesiae</name>
    <dbReference type="NCBI Taxonomy" id="710685"/>
    <lineage>
        <taxon>Bacteria</taxon>
        <taxon>Bacillati</taxon>
        <taxon>Actinomycetota</taxon>
        <taxon>Actinomycetes</taxon>
        <taxon>Mycobacteriales</taxon>
        <taxon>Mycobacteriaceae</taxon>
        <taxon>Mycolicibacterium</taxon>
    </lineage>
</organism>
<feature type="transmembrane region" description="Helical" evidence="5">
    <location>
        <begin position="250"/>
        <end position="283"/>
    </location>
</feature>
<dbReference type="PANTHER" id="PTHR39535">
    <property type="entry name" value="SPORULATION-DELAYING PROTEIN SDPB"/>
    <property type="match status" value="1"/>
</dbReference>
<accession>G8RPY8</accession>
<evidence type="ECO:0000313" key="8">
    <source>
        <dbReference type="Proteomes" id="UP000005442"/>
    </source>
</evidence>
<dbReference type="OrthoDB" id="128729at2"/>
<dbReference type="AlphaFoldDB" id="G8RPY8"/>
<dbReference type="Proteomes" id="UP000005442">
    <property type="component" value="Chromosome"/>
</dbReference>
<comment type="subcellular location">
    <subcellularLocation>
        <location evidence="1">Endomembrane system</location>
        <topology evidence="1">Multi-pass membrane protein</topology>
    </subcellularLocation>
</comment>
<reference evidence="7 8" key="1">
    <citation type="submission" date="2011-12" db="EMBL/GenBank/DDBJ databases">
        <title>Complete sequence of Mycobacterium rhodesiae NBB3.</title>
        <authorList>
            <consortium name="US DOE Joint Genome Institute"/>
            <person name="Lucas S."/>
            <person name="Han J."/>
            <person name="Lapidus A."/>
            <person name="Cheng J.-F."/>
            <person name="Goodwin L."/>
            <person name="Pitluck S."/>
            <person name="Peters L."/>
            <person name="Mikhailova N."/>
            <person name="Gu W."/>
            <person name="Detter J.C."/>
            <person name="Han C."/>
            <person name="Tapia R."/>
            <person name="Land M."/>
            <person name="Hauser L."/>
            <person name="Kyrpides N."/>
            <person name="Ivanova N."/>
            <person name="Pagani I."/>
            <person name="Mattes T."/>
            <person name="Holmes A."/>
            <person name="Rutledge P."/>
            <person name="Paulsen I."/>
            <person name="Coleman N."/>
            <person name="Woyke T."/>
        </authorList>
    </citation>
    <scope>NUCLEOTIDE SEQUENCE [LARGE SCALE GENOMIC DNA]</scope>
    <source>
        <strain evidence="7 8">NBB3</strain>
    </source>
</reference>
<protein>
    <submittedName>
        <fullName evidence="7">Vitamin K-dependent gamma-carboxylase</fullName>
    </submittedName>
</protein>
<dbReference type="PATRIC" id="fig|710685.3.peg.3356"/>
<keyword evidence="2 5" id="KW-0812">Transmembrane</keyword>
<dbReference type="KEGG" id="mrh:MycrhN_3348"/>
<dbReference type="STRING" id="710685.MycrhN_3348"/>
<feature type="domain" description="HTTM-like" evidence="6">
    <location>
        <begin position="23"/>
        <end position="288"/>
    </location>
</feature>
<evidence type="ECO:0000256" key="3">
    <source>
        <dbReference type="ARBA" id="ARBA00022989"/>
    </source>
</evidence>
<proteinExistence type="predicted"/>
<dbReference type="RefSeq" id="WP_014211628.1">
    <property type="nucleotide sequence ID" value="NC_016604.1"/>
</dbReference>
<dbReference type="EMBL" id="CP003169">
    <property type="protein sequence ID" value="AEV73872.1"/>
    <property type="molecule type" value="Genomic_DNA"/>
</dbReference>
<evidence type="ECO:0000259" key="6">
    <source>
        <dbReference type="SMART" id="SM00752"/>
    </source>
</evidence>
<dbReference type="PANTHER" id="PTHR39535:SF2">
    <property type="entry name" value="HTTM DOMAIN-CONTAINING PROTEIN"/>
    <property type="match status" value="1"/>
</dbReference>
<feature type="transmembrane region" description="Helical" evidence="5">
    <location>
        <begin position="132"/>
        <end position="152"/>
    </location>
</feature>
<feature type="transmembrane region" description="Helical" evidence="5">
    <location>
        <begin position="223"/>
        <end position="244"/>
    </location>
</feature>
<dbReference type="eggNOG" id="COG3011">
    <property type="taxonomic scope" value="Bacteria"/>
</dbReference>